<dbReference type="Gramene" id="rna-gnl|WGS:JABURB|Cocit.L0331.1">
    <property type="protein sequence ID" value="cds-KAF7849739.1"/>
    <property type="gene ID" value="gene-BT93_L0331"/>
</dbReference>
<proteinExistence type="predicted"/>
<protein>
    <submittedName>
        <fullName evidence="1">Uncharacterized protein</fullName>
    </submittedName>
</protein>
<sequence length="49" mass="5842">MSRFFSPLENRSILKFQTSDFIQRAQKPVQKTLLSFEGRFSSFLREEGR</sequence>
<accession>A0A8T0CUA3</accession>
<dbReference type="EMBL" id="MU089709">
    <property type="protein sequence ID" value="KAF7849739.1"/>
    <property type="molecule type" value="Genomic_DNA"/>
</dbReference>
<evidence type="ECO:0000313" key="2">
    <source>
        <dbReference type="Proteomes" id="UP000806378"/>
    </source>
</evidence>
<reference evidence="1" key="1">
    <citation type="submission" date="2020-05" db="EMBL/GenBank/DDBJ databases">
        <title>WGS assembly of Corymbia citriodora subspecies variegata.</title>
        <authorList>
            <person name="Barry K."/>
            <person name="Hundley H."/>
            <person name="Shu S."/>
            <person name="Jenkins J."/>
            <person name="Grimwood J."/>
            <person name="Baten A."/>
        </authorList>
    </citation>
    <scope>NUCLEOTIDE SEQUENCE</scope>
    <source>
        <strain evidence="1">CV2-018</strain>
    </source>
</reference>
<dbReference type="AlphaFoldDB" id="A0A8T0CUA3"/>
<name>A0A8T0CUA3_CORYI</name>
<keyword evidence="2" id="KW-1185">Reference proteome</keyword>
<comment type="caution">
    <text evidence="1">The sequence shown here is derived from an EMBL/GenBank/DDBJ whole genome shotgun (WGS) entry which is preliminary data.</text>
</comment>
<evidence type="ECO:0000313" key="1">
    <source>
        <dbReference type="EMBL" id="KAF7849739.1"/>
    </source>
</evidence>
<dbReference type="Proteomes" id="UP000806378">
    <property type="component" value="Unassembled WGS sequence"/>
</dbReference>
<organism evidence="1 2">
    <name type="scientific">Corymbia citriodora subsp. variegata</name>
    <dbReference type="NCBI Taxonomy" id="360336"/>
    <lineage>
        <taxon>Eukaryota</taxon>
        <taxon>Viridiplantae</taxon>
        <taxon>Streptophyta</taxon>
        <taxon>Embryophyta</taxon>
        <taxon>Tracheophyta</taxon>
        <taxon>Spermatophyta</taxon>
        <taxon>Magnoliopsida</taxon>
        <taxon>eudicotyledons</taxon>
        <taxon>Gunneridae</taxon>
        <taxon>Pentapetalae</taxon>
        <taxon>rosids</taxon>
        <taxon>malvids</taxon>
        <taxon>Myrtales</taxon>
        <taxon>Myrtaceae</taxon>
        <taxon>Myrtoideae</taxon>
        <taxon>Eucalypteae</taxon>
        <taxon>Corymbia</taxon>
    </lineage>
</organism>
<gene>
    <name evidence="1" type="ORF">BT93_L0331</name>
</gene>